<evidence type="ECO:0000256" key="1">
    <source>
        <dbReference type="SAM" id="SignalP"/>
    </source>
</evidence>
<gene>
    <name evidence="2" type="ORF">HLH28_11630</name>
</gene>
<sequence>MHHFPPSFVAGTFGALLLASSALAAPPAPTQQGKTGRQAAVKMAATKAPVAGTQAAKAPATAAPIAGILDGSNGETVTVHGRHAADGTAAKYMNKSVYLGPLGNRDTLDTPY</sequence>
<keyword evidence="3" id="KW-1185">Reference proteome</keyword>
<feature type="signal peptide" evidence="1">
    <location>
        <begin position="1"/>
        <end position="24"/>
    </location>
</feature>
<keyword evidence="1" id="KW-0732">Signal</keyword>
<keyword evidence="2" id="KW-0675">Receptor</keyword>
<dbReference type="EMBL" id="JABEQM010000009">
    <property type="protein sequence ID" value="MBB2202215.1"/>
    <property type="molecule type" value="Genomic_DNA"/>
</dbReference>
<protein>
    <submittedName>
        <fullName evidence="2">TonB-dependent siderophore receptor</fullName>
    </submittedName>
</protein>
<feature type="non-terminal residue" evidence="2">
    <location>
        <position position="112"/>
    </location>
</feature>
<organism evidence="2 3">
    <name type="scientific">Gluconacetobacter tumulisoli</name>
    <dbReference type="NCBI Taxonomy" id="1286189"/>
    <lineage>
        <taxon>Bacteria</taxon>
        <taxon>Pseudomonadati</taxon>
        <taxon>Pseudomonadota</taxon>
        <taxon>Alphaproteobacteria</taxon>
        <taxon>Acetobacterales</taxon>
        <taxon>Acetobacteraceae</taxon>
        <taxon>Gluconacetobacter</taxon>
    </lineage>
</organism>
<proteinExistence type="predicted"/>
<reference evidence="2 3" key="1">
    <citation type="submission" date="2020-04" db="EMBL/GenBank/DDBJ databases">
        <title>Description of novel Gluconacetobacter.</title>
        <authorList>
            <person name="Sombolestani A."/>
        </authorList>
    </citation>
    <scope>NUCLEOTIDE SEQUENCE [LARGE SCALE GENOMIC DNA]</scope>
    <source>
        <strain evidence="2 3">LMG 27802</strain>
    </source>
</reference>
<dbReference type="Proteomes" id="UP000578030">
    <property type="component" value="Unassembled WGS sequence"/>
</dbReference>
<comment type="caution">
    <text evidence="2">The sequence shown here is derived from an EMBL/GenBank/DDBJ whole genome shotgun (WGS) entry which is preliminary data.</text>
</comment>
<dbReference type="AlphaFoldDB" id="A0A7W4K8G7"/>
<evidence type="ECO:0000313" key="2">
    <source>
        <dbReference type="EMBL" id="MBB2202215.1"/>
    </source>
</evidence>
<evidence type="ECO:0000313" key="3">
    <source>
        <dbReference type="Proteomes" id="UP000578030"/>
    </source>
</evidence>
<accession>A0A7W4K8G7</accession>
<name>A0A7W4K8G7_9PROT</name>
<feature type="chain" id="PRO_5031277755" evidence="1">
    <location>
        <begin position="25"/>
        <end position="112"/>
    </location>
</feature>